<dbReference type="InterPro" id="IPR036388">
    <property type="entry name" value="WH-like_DNA-bd_sf"/>
</dbReference>
<dbReference type="Gene3D" id="1.10.10.10">
    <property type="entry name" value="Winged helix-like DNA-binding domain superfamily/Winged helix DNA-binding domain"/>
    <property type="match status" value="1"/>
</dbReference>
<proteinExistence type="predicted"/>
<dbReference type="PANTHER" id="PTHR34293">
    <property type="entry name" value="HTH-TYPE TRANSCRIPTIONAL REGULATOR TRMBL2"/>
    <property type="match status" value="1"/>
</dbReference>
<evidence type="ECO:0000259" key="1">
    <source>
        <dbReference type="Pfam" id="PF01978"/>
    </source>
</evidence>
<evidence type="ECO:0000313" key="3">
    <source>
        <dbReference type="Proteomes" id="UP000177958"/>
    </source>
</evidence>
<dbReference type="Proteomes" id="UP000177958">
    <property type="component" value="Unassembled WGS sequence"/>
</dbReference>
<protein>
    <recommendedName>
        <fullName evidence="1">Transcription regulator TrmB N-terminal domain-containing protein</fullName>
    </recommendedName>
</protein>
<dbReference type="EMBL" id="MFKX01000003">
    <property type="protein sequence ID" value="OGG58460.1"/>
    <property type="molecule type" value="Genomic_DNA"/>
</dbReference>
<dbReference type="InterPro" id="IPR036390">
    <property type="entry name" value="WH_DNA-bd_sf"/>
</dbReference>
<reference evidence="2 3" key="1">
    <citation type="journal article" date="2016" name="Nat. Commun.">
        <title>Thousands of microbial genomes shed light on interconnected biogeochemical processes in an aquifer system.</title>
        <authorList>
            <person name="Anantharaman K."/>
            <person name="Brown C.T."/>
            <person name="Hug L.A."/>
            <person name="Sharon I."/>
            <person name="Castelle C.J."/>
            <person name="Probst A.J."/>
            <person name="Thomas B.C."/>
            <person name="Singh A."/>
            <person name="Wilkins M.J."/>
            <person name="Karaoz U."/>
            <person name="Brodie E.L."/>
            <person name="Williams K.H."/>
            <person name="Hubbard S.S."/>
            <person name="Banfield J.F."/>
        </authorList>
    </citation>
    <scope>NUCLEOTIDE SEQUENCE [LARGE SCALE GENOMIC DNA]</scope>
</reference>
<sequence length="243" mass="27524">MADYEEYLRSAGLSKRGAAVYVALLQAGVSSPSEISRTAKVKRSTVYNIIEELERAGLVAEVPREKRKKYVALSPERVVERLKTKTEEVQRILPELLALHGGAKEKPRVSLYDDEAGMASVYEEITHASEKNICAFLSLDSVPKQLWKQAFDRFVELYSRPNMKVRELIFTRDENHPYLKKVFAISNYRGKIVATPFFTDSIIYGDKVALFSFSDKFALVIQSKTIADSIRSLFELAWSSPST</sequence>
<accession>A0A1F6DAT6</accession>
<organism evidence="2 3">
    <name type="scientific">Candidatus Kaiserbacteria bacterium RIFCSPHIGHO2_01_FULL_55_17</name>
    <dbReference type="NCBI Taxonomy" id="1798484"/>
    <lineage>
        <taxon>Bacteria</taxon>
        <taxon>Candidatus Kaiseribacteriota</taxon>
    </lineage>
</organism>
<dbReference type="CDD" id="cd00090">
    <property type="entry name" value="HTH_ARSR"/>
    <property type="match status" value="1"/>
</dbReference>
<dbReference type="Pfam" id="PF01978">
    <property type="entry name" value="TrmB"/>
    <property type="match status" value="1"/>
</dbReference>
<feature type="domain" description="Transcription regulator TrmB N-terminal" evidence="1">
    <location>
        <begin position="8"/>
        <end position="76"/>
    </location>
</feature>
<dbReference type="AlphaFoldDB" id="A0A1F6DAT6"/>
<name>A0A1F6DAT6_9BACT</name>
<comment type="caution">
    <text evidence="2">The sequence shown here is derived from an EMBL/GenBank/DDBJ whole genome shotgun (WGS) entry which is preliminary data.</text>
</comment>
<dbReference type="PANTHER" id="PTHR34293:SF1">
    <property type="entry name" value="HTH-TYPE TRANSCRIPTIONAL REGULATOR TRMBL2"/>
    <property type="match status" value="1"/>
</dbReference>
<dbReference type="SUPFAM" id="SSF46785">
    <property type="entry name" value="Winged helix' DNA-binding domain"/>
    <property type="match status" value="1"/>
</dbReference>
<dbReference type="InterPro" id="IPR051797">
    <property type="entry name" value="TrmB-like"/>
</dbReference>
<dbReference type="InterPro" id="IPR002831">
    <property type="entry name" value="Tscrpt_reg_TrmB_N"/>
</dbReference>
<dbReference type="InterPro" id="IPR011991">
    <property type="entry name" value="ArsR-like_HTH"/>
</dbReference>
<gene>
    <name evidence="2" type="ORF">A2853_02065</name>
</gene>
<evidence type="ECO:0000313" key="2">
    <source>
        <dbReference type="EMBL" id="OGG58460.1"/>
    </source>
</evidence>